<reference evidence="1" key="1">
    <citation type="journal article" date="2014" name="Front. Microbiol.">
        <title>High frequency of phylogenetically diverse reductive dehalogenase-homologous genes in deep subseafloor sedimentary metagenomes.</title>
        <authorList>
            <person name="Kawai M."/>
            <person name="Futagami T."/>
            <person name="Toyoda A."/>
            <person name="Takaki Y."/>
            <person name="Nishi S."/>
            <person name="Hori S."/>
            <person name="Arai W."/>
            <person name="Tsubouchi T."/>
            <person name="Morono Y."/>
            <person name="Uchiyama I."/>
            <person name="Ito T."/>
            <person name="Fujiyama A."/>
            <person name="Inagaki F."/>
            <person name="Takami H."/>
        </authorList>
    </citation>
    <scope>NUCLEOTIDE SEQUENCE</scope>
    <source>
        <strain evidence="1">Expedition CK06-06</strain>
    </source>
</reference>
<gene>
    <name evidence="1" type="ORF">S01H4_40020</name>
</gene>
<comment type="caution">
    <text evidence="1">The sequence shown here is derived from an EMBL/GenBank/DDBJ whole genome shotgun (WGS) entry which is preliminary data.</text>
</comment>
<organism evidence="1">
    <name type="scientific">marine sediment metagenome</name>
    <dbReference type="NCBI Taxonomy" id="412755"/>
    <lineage>
        <taxon>unclassified sequences</taxon>
        <taxon>metagenomes</taxon>
        <taxon>ecological metagenomes</taxon>
    </lineage>
</organism>
<evidence type="ECO:0000313" key="1">
    <source>
        <dbReference type="EMBL" id="GAH03727.1"/>
    </source>
</evidence>
<dbReference type="AlphaFoldDB" id="X1C8M7"/>
<feature type="non-terminal residue" evidence="1">
    <location>
        <position position="215"/>
    </location>
</feature>
<accession>X1C8M7</accession>
<proteinExistence type="predicted"/>
<dbReference type="EMBL" id="BART01021753">
    <property type="protein sequence ID" value="GAH03727.1"/>
    <property type="molecule type" value="Genomic_DNA"/>
</dbReference>
<name>X1C8M7_9ZZZZ</name>
<sequence length="215" mass="24716">MDKETLKEKQQKPQENTLNNYYELLSSVRKGHDLTVRDDQYDFLALLDGIRYCRRKGSRFRLIDSGVFERLQLERLLNTGVIFYTSDEFRKDPQELAELLRFCRGKKTLMAFFIKGAIKAEEESESLQFADIVSLGLRGAYLYTSNKERARDLSLLNQLAASCCFGKSRLVYYHHGALDPALVEVGRNGAWIHISDKSIQSEEDHPVLVDIVKST</sequence>
<protein>
    <submittedName>
        <fullName evidence="1">Uncharacterized protein</fullName>
    </submittedName>
</protein>